<keyword evidence="3" id="KW-1185">Reference proteome</keyword>
<dbReference type="Proteomes" id="UP001219525">
    <property type="component" value="Unassembled WGS sequence"/>
</dbReference>
<reference evidence="2" key="1">
    <citation type="submission" date="2023-03" db="EMBL/GenBank/DDBJ databases">
        <title>Massive genome expansion in bonnet fungi (Mycena s.s.) driven by repeated elements and novel gene families across ecological guilds.</title>
        <authorList>
            <consortium name="Lawrence Berkeley National Laboratory"/>
            <person name="Harder C.B."/>
            <person name="Miyauchi S."/>
            <person name="Viragh M."/>
            <person name="Kuo A."/>
            <person name="Thoen E."/>
            <person name="Andreopoulos B."/>
            <person name="Lu D."/>
            <person name="Skrede I."/>
            <person name="Drula E."/>
            <person name="Henrissat B."/>
            <person name="Morin E."/>
            <person name="Kohler A."/>
            <person name="Barry K."/>
            <person name="LaButti K."/>
            <person name="Morin E."/>
            <person name="Salamov A."/>
            <person name="Lipzen A."/>
            <person name="Mereny Z."/>
            <person name="Hegedus B."/>
            <person name="Baldrian P."/>
            <person name="Stursova M."/>
            <person name="Weitz H."/>
            <person name="Taylor A."/>
            <person name="Grigoriev I.V."/>
            <person name="Nagy L.G."/>
            <person name="Martin F."/>
            <person name="Kauserud H."/>
        </authorList>
    </citation>
    <scope>NUCLEOTIDE SEQUENCE</scope>
    <source>
        <strain evidence="2">9144</strain>
    </source>
</reference>
<evidence type="ECO:0000313" key="2">
    <source>
        <dbReference type="EMBL" id="KAJ7213961.1"/>
    </source>
</evidence>
<name>A0AAD6VK85_9AGAR</name>
<evidence type="ECO:0000313" key="3">
    <source>
        <dbReference type="Proteomes" id="UP001219525"/>
    </source>
</evidence>
<sequence length="143" mass="15721">MPSGAPTFLLVPPYTSQHLWVATQTSRAPPPSPSTSGPLEPSAPSPDVHRFGDSVIRVFGDSEVQWFSGSQPPLNNLQRNRGSLDLGPLSVIPAPASADKHAGRTAIKTFANDIKLHVYYSTRVSMSSIWLIRELFSWGHWTW</sequence>
<organism evidence="2 3">
    <name type="scientific">Mycena pura</name>
    <dbReference type="NCBI Taxonomy" id="153505"/>
    <lineage>
        <taxon>Eukaryota</taxon>
        <taxon>Fungi</taxon>
        <taxon>Dikarya</taxon>
        <taxon>Basidiomycota</taxon>
        <taxon>Agaricomycotina</taxon>
        <taxon>Agaricomycetes</taxon>
        <taxon>Agaricomycetidae</taxon>
        <taxon>Agaricales</taxon>
        <taxon>Marasmiineae</taxon>
        <taxon>Mycenaceae</taxon>
        <taxon>Mycena</taxon>
    </lineage>
</organism>
<gene>
    <name evidence="2" type="ORF">GGX14DRAFT_392733</name>
</gene>
<comment type="caution">
    <text evidence="2">The sequence shown here is derived from an EMBL/GenBank/DDBJ whole genome shotgun (WGS) entry which is preliminary data.</text>
</comment>
<accession>A0AAD6VK85</accession>
<protein>
    <submittedName>
        <fullName evidence="2">Uncharacterized protein</fullName>
    </submittedName>
</protein>
<evidence type="ECO:0000256" key="1">
    <source>
        <dbReference type="SAM" id="MobiDB-lite"/>
    </source>
</evidence>
<feature type="region of interest" description="Disordered" evidence="1">
    <location>
        <begin position="23"/>
        <end position="50"/>
    </location>
</feature>
<dbReference type="EMBL" id="JARJCW010000020">
    <property type="protein sequence ID" value="KAJ7213961.1"/>
    <property type="molecule type" value="Genomic_DNA"/>
</dbReference>
<proteinExistence type="predicted"/>
<dbReference type="AlphaFoldDB" id="A0AAD6VK85"/>